<protein>
    <recommendedName>
        <fullName evidence="2">diguanylate cyclase</fullName>
        <ecNumber evidence="2">2.7.7.65</ecNumber>
    </recommendedName>
</protein>
<evidence type="ECO:0000313" key="7">
    <source>
        <dbReference type="Proteomes" id="UP000245977"/>
    </source>
</evidence>
<dbReference type="AlphaFoldDB" id="A0A2S2F9V4"/>
<evidence type="ECO:0000256" key="3">
    <source>
        <dbReference type="ARBA" id="ARBA00034247"/>
    </source>
</evidence>
<dbReference type="PANTHER" id="PTHR45138">
    <property type="entry name" value="REGULATORY COMPONENTS OF SENSORY TRANSDUCTION SYSTEM"/>
    <property type="match status" value="1"/>
</dbReference>
<dbReference type="GO" id="GO:0052621">
    <property type="term" value="F:diguanylate cyclase activity"/>
    <property type="evidence" value="ECO:0007669"/>
    <property type="project" value="UniProtKB-EC"/>
</dbReference>
<organism evidence="6 7">
    <name type="scientific">Acinetobacter defluvii</name>
    <dbReference type="NCBI Taxonomy" id="1871111"/>
    <lineage>
        <taxon>Bacteria</taxon>
        <taxon>Pseudomonadati</taxon>
        <taxon>Pseudomonadota</taxon>
        <taxon>Gammaproteobacteria</taxon>
        <taxon>Moraxellales</taxon>
        <taxon>Moraxellaceae</taxon>
        <taxon>Acinetobacter</taxon>
    </lineage>
</organism>
<proteinExistence type="predicted"/>
<dbReference type="RefSeq" id="WP_065993278.1">
    <property type="nucleotide sequence ID" value="NZ_CP029397.2"/>
</dbReference>
<keyword evidence="7" id="KW-1185">Reference proteome</keyword>
<dbReference type="InterPro" id="IPR029787">
    <property type="entry name" value="Nucleotide_cyclase"/>
</dbReference>
<comment type="cofactor">
    <cofactor evidence="1">
        <name>Mg(2+)</name>
        <dbReference type="ChEBI" id="CHEBI:18420"/>
    </cofactor>
</comment>
<keyword evidence="4" id="KW-0812">Transmembrane</keyword>
<dbReference type="Pfam" id="PF00990">
    <property type="entry name" value="GGDEF"/>
    <property type="match status" value="1"/>
</dbReference>
<dbReference type="PANTHER" id="PTHR45138:SF9">
    <property type="entry name" value="DIGUANYLATE CYCLASE DGCM-RELATED"/>
    <property type="match status" value="1"/>
</dbReference>
<keyword evidence="4" id="KW-1133">Transmembrane helix</keyword>
<dbReference type="SUPFAM" id="SSF55073">
    <property type="entry name" value="Nucleotide cyclase"/>
    <property type="match status" value="1"/>
</dbReference>
<dbReference type="STRING" id="1871111.GCA_001704615_02176"/>
<dbReference type="Gene3D" id="3.30.70.270">
    <property type="match status" value="1"/>
</dbReference>
<dbReference type="OrthoDB" id="9812260at2"/>
<name>A0A2S2F9V4_9GAMM</name>
<evidence type="ECO:0000256" key="1">
    <source>
        <dbReference type="ARBA" id="ARBA00001946"/>
    </source>
</evidence>
<comment type="catalytic activity">
    <reaction evidence="3">
        <text>2 GTP = 3',3'-c-di-GMP + 2 diphosphate</text>
        <dbReference type="Rhea" id="RHEA:24898"/>
        <dbReference type="ChEBI" id="CHEBI:33019"/>
        <dbReference type="ChEBI" id="CHEBI:37565"/>
        <dbReference type="ChEBI" id="CHEBI:58805"/>
        <dbReference type="EC" id="2.7.7.65"/>
    </reaction>
</comment>
<dbReference type="SMART" id="SM00267">
    <property type="entry name" value="GGDEF"/>
    <property type="match status" value="1"/>
</dbReference>
<evidence type="ECO:0000256" key="2">
    <source>
        <dbReference type="ARBA" id="ARBA00012528"/>
    </source>
</evidence>
<dbReference type="FunFam" id="3.30.70.270:FF:000001">
    <property type="entry name" value="Diguanylate cyclase domain protein"/>
    <property type="match status" value="1"/>
</dbReference>
<reference evidence="6" key="1">
    <citation type="submission" date="2019-08" db="EMBL/GenBank/DDBJ databases">
        <title>The complete genome of Acinetobacter defluvii strain WCHAD010030.</title>
        <authorList>
            <person name="Hu Y."/>
            <person name="Qin J."/>
            <person name="Feng Y."/>
            <person name="Zong Z."/>
        </authorList>
    </citation>
    <scope>NUCLEOTIDE SEQUENCE</scope>
    <source>
        <strain evidence="6">WCHA30</strain>
    </source>
</reference>
<keyword evidence="4" id="KW-0472">Membrane</keyword>
<sequence>MFNRRSEQITKRLMLSMLIIIISFLSISIPLIINSFFEYQKTQRTLMEINSLSIVADLANKISRERGPSNVAMSSAAKDKQKNIQELVKYRQTVDSQIEFTLNTFQRTGATTLADELKLHVVPSLIQGRQAVDQYLSMQQNQRNAHDYDHAIQSMFSAWDQAYSLLKNVVMQAKNKQGDVANYYTLTLVLADLRDQAGRVASNIMAYVSYQQPLPSNNIAQALQTQKQVNYLWYLVNAIQFENYKTPEFEQRYQLVKTQFIDQGIPIIIQLIDENNRGVSYHLTGVELSYAVSDKFSTVIDLQKYLLNQSIEVAQKQAFKAQQKLILVSLISMISLFAALFTMIYAQKRVFSPLIHARDKILELIQHYDIDTEKEQKLMTSHSLNEAVDRLSNMLNQRAEFEFQLKNMANTDSLTGVSNRLALENYLDTMAINPSQFLQLGLIMVDIDNFKTVNDHYGHIVGDCVIEQVANTVQRSVKNADLIVRFGGDEFLVLVQGQPLAQLLTLAEQIRFAIAALKISIPDTDKSIHISVSLGVAVGASSWNELFMQADQSLFRAKAQGKNVVHG</sequence>
<feature type="transmembrane region" description="Helical" evidence="4">
    <location>
        <begin position="12"/>
        <end position="33"/>
    </location>
</feature>
<dbReference type="InterPro" id="IPR050469">
    <property type="entry name" value="Diguanylate_Cyclase"/>
</dbReference>
<dbReference type="EC" id="2.7.7.65" evidence="2"/>
<feature type="domain" description="GGDEF" evidence="5">
    <location>
        <begin position="438"/>
        <end position="567"/>
    </location>
</feature>
<dbReference type="KEGG" id="adv:DJ533_03610"/>
<evidence type="ECO:0000313" key="6">
    <source>
        <dbReference type="EMBL" id="AWL27744.1"/>
    </source>
</evidence>
<gene>
    <name evidence="6" type="ORF">DJ533_03610</name>
</gene>
<dbReference type="NCBIfam" id="TIGR00254">
    <property type="entry name" value="GGDEF"/>
    <property type="match status" value="1"/>
</dbReference>
<dbReference type="Proteomes" id="UP000245977">
    <property type="component" value="Chromosome"/>
</dbReference>
<dbReference type="PROSITE" id="PS50887">
    <property type="entry name" value="GGDEF"/>
    <property type="match status" value="1"/>
</dbReference>
<evidence type="ECO:0000256" key="4">
    <source>
        <dbReference type="SAM" id="Phobius"/>
    </source>
</evidence>
<dbReference type="InterPro" id="IPR043128">
    <property type="entry name" value="Rev_trsase/Diguanyl_cyclase"/>
</dbReference>
<accession>A0A2S2F9V4</accession>
<dbReference type="CDD" id="cd01949">
    <property type="entry name" value="GGDEF"/>
    <property type="match status" value="1"/>
</dbReference>
<dbReference type="EMBL" id="CP029397">
    <property type="protein sequence ID" value="AWL27744.1"/>
    <property type="molecule type" value="Genomic_DNA"/>
</dbReference>
<dbReference type="InterPro" id="IPR000160">
    <property type="entry name" value="GGDEF_dom"/>
</dbReference>
<evidence type="ECO:0000259" key="5">
    <source>
        <dbReference type="PROSITE" id="PS50887"/>
    </source>
</evidence>
<feature type="transmembrane region" description="Helical" evidence="4">
    <location>
        <begin position="325"/>
        <end position="346"/>
    </location>
</feature>